<keyword evidence="2" id="KW-1185">Reference proteome</keyword>
<gene>
    <name evidence="1" type="ORF">FPY71_10385</name>
</gene>
<accession>A0A5B0DWX7</accession>
<dbReference type="AlphaFoldDB" id="A0A5B0DWX7"/>
<comment type="caution">
    <text evidence="1">The sequence shown here is derived from an EMBL/GenBank/DDBJ whole genome shotgun (WGS) entry which is preliminary data.</text>
</comment>
<sequence length="68" mass="7266">MTSGVSKVFPRKVGDEHPKGSALALIADEKSARVAKSDRLRAQRLTAEVNLAEAPAAVVKKKRAVGRK</sequence>
<name>A0A5B0DWX7_9HYPH</name>
<evidence type="ECO:0000313" key="2">
    <source>
        <dbReference type="Proteomes" id="UP000324738"/>
    </source>
</evidence>
<protein>
    <submittedName>
        <fullName evidence="1">Uncharacterized protein</fullName>
    </submittedName>
</protein>
<organism evidence="1 2">
    <name type="scientific">Aureimonas fodinaquatilis</name>
    <dbReference type="NCBI Taxonomy" id="2565783"/>
    <lineage>
        <taxon>Bacteria</taxon>
        <taxon>Pseudomonadati</taxon>
        <taxon>Pseudomonadota</taxon>
        <taxon>Alphaproteobacteria</taxon>
        <taxon>Hyphomicrobiales</taxon>
        <taxon>Aurantimonadaceae</taxon>
        <taxon>Aureimonas</taxon>
    </lineage>
</organism>
<evidence type="ECO:0000313" key="1">
    <source>
        <dbReference type="EMBL" id="KAA0970868.1"/>
    </source>
</evidence>
<reference evidence="1 2" key="1">
    <citation type="submission" date="2019-08" db="EMBL/GenBank/DDBJ databases">
        <title>Aureimonas fodiniaquatilis sp. nov., isolated from a coal mine wastewater.</title>
        <authorList>
            <person name="Kim W."/>
        </authorList>
    </citation>
    <scope>NUCLEOTIDE SEQUENCE [LARGE SCALE GENOMIC DNA]</scope>
    <source>
        <strain evidence="1 2">CAU 1482</strain>
    </source>
</reference>
<proteinExistence type="predicted"/>
<dbReference type="Proteomes" id="UP000324738">
    <property type="component" value="Unassembled WGS sequence"/>
</dbReference>
<dbReference type="EMBL" id="VTWH01000002">
    <property type="protein sequence ID" value="KAA0970868.1"/>
    <property type="molecule type" value="Genomic_DNA"/>
</dbReference>